<name>A0AA88MCH5_TACVA</name>
<dbReference type="EMBL" id="JAVHJS010000015">
    <property type="protein sequence ID" value="KAK2834069.1"/>
    <property type="molecule type" value="Genomic_DNA"/>
</dbReference>
<reference evidence="3" key="1">
    <citation type="submission" date="2023-08" db="EMBL/GenBank/DDBJ databases">
        <title>Pelteobagrus vachellii genome.</title>
        <authorList>
            <person name="Liu H."/>
        </authorList>
    </citation>
    <scope>NUCLEOTIDE SEQUENCE</scope>
    <source>
        <strain evidence="3">PRFRI_2022a</strain>
        <tissue evidence="3">Muscle</tissue>
    </source>
</reference>
<accession>A0AA88MCH5</accession>
<keyword evidence="2" id="KW-0732">Signal</keyword>
<protein>
    <submittedName>
        <fullName evidence="3">Uncharacterized protein</fullName>
    </submittedName>
</protein>
<evidence type="ECO:0000256" key="1">
    <source>
        <dbReference type="SAM" id="MobiDB-lite"/>
    </source>
</evidence>
<feature type="signal peptide" evidence="2">
    <location>
        <begin position="1"/>
        <end position="17"/>
    </location>
</feature>
<dbReference type="Proteomes" id="UP001187315">
    <property type="component" value="Unassembled WGS sequence"/>
</dbReference>
<sequence>MLPLWCFSAHIFSAVLGYPLRTDVGWNNTSEHDHIYDAEPRNNSEILTKLSKKEFCNITQSYTESILPPIMDALKVFSWLPTMHIHQLDGSLRPGDEKSVDTSSPHSPGKK</sequence>
<evidence type="ECO:0000256" key="2">
    <source>
        <dbReference type="SAM" id="SignalP"/>
    </source>
</evidence>
<feature type="chain" id="PRO_5041653124" evidence="2">
    <location>
        <begin position="18"/>
        <end position="111"/>
    </location>
</feature>
<keyword evidence="4" id="KW-1185">Reference proteome</keyword>
<gene>
    <name evidence="3" type="ORF">Q7C36_014770</name>
</gene>
<proteinExistence type="predicted"/>
<evidence type="ECO:0000313" key="3">
    <source>
        <dbReference type="EMBL" id="KAK2834069.1"/>
    </source>
</evidence>
<dbReference type="AlphaFoldDB" id="A0AA88MCH5"/>
<feature type="region of interest" description="Disordered" evidence="1">
    <location>
        <begin position="89"/>
        <end position="111"/>
    </location>
</feature>
<evidence type="ECO:0000313" key="4">
    <source>
        <dbReference type="Proteomes" id="UP001187315"/>
    </source>
</evidence>
<organism evidence="3 4">
    <name type="scientific">Tachysurus vachellii</name>
    <name type="common">Darkbarbel catfish</name>
    <name type="synonym">Pelteobagrus vachellii</name>
    <dbReference type="NCBI Taxonomy" id="175792"/>
    <lineage>
        <taxon>Eukaryota</taxon>
        <taxon>Metazoa</taxon>
        <taxon>Chordata</taxon>
        <taxon>Craniata</taxon>
        <taxon>Vertebrata</taxon>
        <taxon>Euteleostomi</taxon>
        <taxon>Actinopterygii</taxon>
        <taxon>Neopterygii</taxon>
        <taxon>Teleostei</taxon>
        <taxon>Ostariophysi</taxon>
        <taxon>Siluriformes</taxon>
        <taxon>Bagridae</taxon>
        <taxon>Tachysurus</taxon>
    </lineage>
</organism>
<feature type="compositionally biased region" description="Polar residues" evidence="1">
    <location>
        <begin position="101"/>
        <end position="111"/>
    </location>
</feature>
<comment type="caution">
    <text evidence="3">The sequence shown here is derived from an EMBL/GenBank/DDBJ whole genome shotgun (WGS) entry which is preliminary data.</text>
</comment>